<evidence type="ECO:0000256" key="3">
    <source>
        <dbReference type="ARBA" id="ARBA00015946"/>
    </source>
</evidence>
<dbReference type="Gene3D" id="1.10.287.90">
    <property type="match status" value="1"/>
</dbReference>
<evidence type="ECO:0000256" key="6">
    <source>
        <dbReference type="ARBA" id="ARBA00022692"/>
    </source>
</evidence>
<protein>
    <recommendedName>
        <fullName evidence="3 16">Cytochrome c oxidase subunit 2</fullName>
    </recommendedName>
</protein>
<dbReference type="SUPFAM" id="SSF81464">
    <property type="entry name" value="Cytochrome c oxidase subunit II-like, transmembrane region"/>
    <property type="match status" value="1"/>
</dbReference>
<feature type="non-terminal residue" evidence="20">
    <location>
        <position position="189"/>
    </location>
</feature>
<dbReference type="EMBL" id="GU349791">
    <property type="protein sequence ID" value="ADL18244.1"/>
    <property type="molecule type" value="Genomic_DNA"/>
</dbReference>
<evidence type="ECO:0000256" key="11">
    <source>
        <dbReference type="ARBA" id="ARBA00022989"/>
    </source>
</evidence>
<comment type="catalytic activity">
    <reaction evidence="15">
        <text>4 Fe(II)-[cytochrome c] + O2 + 8 H(+)(in) = 4 Fe(III)-[cytochrome c] + 2 H2O + 4 H(+)(out)</text>
        <dbReference type="Rhea" id="RHEA:11436"/>
        <dbReference type="Rhea" id="RHEA-COMP:10350"/>
        <dbReference type="Rhea" id="RHEA-COMP:14399"/>
        <dbReference type="ChEBI" id="CHEBI:15377"/>
        <dbReference type="ChEBI" id="CHEBI:15378"/>
        <dbReference type="ChEBI" id="CHEBI:15379"/>
        <dbReference type="ChEBI" id="CHEBI:29033"/>
        <dbReference type="ChEBI" id="CHEBI:29034"/>
        <dbReference type="EC" id="7.1.1.9"/>
    </reaction>
    <physiologicalReaction direction="left-to-right" evidence="15">
        <dbReference type="Rhea" id="RHEA:11437"/>
    </physiologicalReaction>
</comment>
<evidence type="ECO:0000256" key="16">
    <source>
        <dbReference type="RuleBase" id="RU000457"/>
    </source>
</evidence>
<dbReference type="SUPFAM" id="SSF49503">
    <property type="entry name" value="Cupredoxins"/>
    <property type="match status" value="1"/>
</dbReference>
<evidence type="ECO:0000256" key="10">
    <source>
        <dbReference type="ARBA" id="ARBA00022982"/>
    </source>
</evidence>
<dbReference type="AlphaFoldDB" id="D9Z1T6"/>
<evidence type="ECO:0000256" key="13">
    <source>
        <dbReference type="ARBA" id="ARBA00023128"/>
    </source>
</evidence>
<dbReference type="Pfam" id="PF00116">
    <property type="entry name" value="COX2"/>
    <property type="match status" value="1"/>
</dbReference>
<evidence type="ECO:0000256" key="1">
    <source>
        <dbReference type="ARBA" id="ARBA00004448"/>
    </source>
</evidence>
<dbReference type="GO" id="GO:0005507">
    <property type="term" value="F:copper ion binding"/>
    <property type="evidence" value="ECO:0007669"/>
    <property type="project" value="InterPro"/>
</dbReference>
<accession>D9Z1T6</accession>
<keyword evidence="14 16" id="KW-0472">Membrane</keyword>
<geneLocation type="mitochondrion" evidence="20"/>
<comment type="function">
    <text evidence="16">Component of the cytochrome c oxidase, the last enzyme in the mitochondrial electron transport chain which drives oxidative phosphorylation. The respiratory chain contains 3 multisubunit complexes succinate dehydrogenase (complex II, CII), ubiquinol-cytochrome c oxidoreductase (cytochrome b-c1 complex, complex III, CIII) and cytochrome c oxidase (complex IV, CIV), that cooperate to transfer electrons derived from NADH and succinate to molecular oxygen, creating an electrochemical gradient over the inner membrane that drives transmembrane transport and the ATP synthase. Cytochrome c oxidase is the component of the respiratory chain that catalyzes the reduction of oxygen to water. Electrons originating from reduced cytochrome c in the intermembrane space (IMS) are transferred via the dinuclear copper A center (CU(A)) of subunit 2 and heme A of subunit 1 to the active site in subunit 1, a binuclear center (BNC) formed by heme A3 and copper B (CU(B)). The BNC reduces molecular oxygen to 2 water molecules using 4 electrons from cytochrome c in the IMS and 4 protons from the mitochondrial matrix.</text>
</comment>
<evidence type="ECO:0000256" key="8">
    <source>
        <dbReference type="ARBA" id="ARBA00022842"/>
    </source>
</evidence>
<dbReference type="InterPro" id="IPR002429">
    <property type="entry name" value="CcO_II-like_C"/>
</dbReference>
<dbReference type="InterPro" id="IPR045187">
    <property type="entry name" value="CcO_II"/>
</dbReference>
<dbReference type="PANTHER" id="PTHR22888">
    <property type="entry name" value="CYTOCHROME C OXIDASE, SUBUNIT II"/>
    <property type="match status" value="1"/>
</dbReference>
<evidence type="ECO:0000256" key="7">
    <source>
        <dbReference type="ARBA" id="ARBA00022792"/>
    </source>
</evidence>
<dbReference type="PRINTS" id="PR01166">
    <property type="entry name" value="CYCOXIDASEII"/>
</dbReference>
<feature type="domain" description="Cytochrome oxidase subunit II copper A binding" evidence="18">
    <location>
        <begin position="91"/>
        <end position="189"/>
    </location>
</feature>
<keyword evidence="8" id="KW-0460">Magnesium</keyword>
<keyword evidence="11 17" id="KW-1133">Transmembrane helix</keyword>
<keyword evidence="7 16" id="KW-0999">Mitochondrion inner membrane</keyword>
<evidence type="ECO:0000256" key="5">
    <source>
        <dbReference type="ARBA" id="ARBA00022660"/>
    </source>
</evidence>
<keyword evidence="6 16" id="KW-0812">Transmembrane</keyword>
<sequence length="189" mass="22972">MTWMNLNFQNPNSMNLFNLIMFHNFILIIMINVFFILVMMLKFNFMNKFNNKNIFENQKLEMTWTLIPILLIMLISLISINILFMNNEMKKNFINIKIFGNQWFWNYEYKNFKKNFNSYLMINNKFNFFMIETDNNIVIPFNYQILMSLSSMDVIHSWTIPSMNIKMDAIPNQLTNFKLWIMKPNILFG</sequence>
<reference evidence="20" key="1">
    <citation type="journal article" date="2011" name="Biol. J. Linn. Soc. Lond.">
        <title>Discovery of cryptic species among North American pine-feeding Chionaspis scale insects (Hemiptera: Diaspididae).</title>
        <authorList>
            <person name="Gwiazdowski R.A."/>
            <person name="Vea I.M."/>
            <person name="Andersen J.C."/>
            <person name="Normark B.B."/>
        </authorList>
    </citation>
    <scope>NUCLEOTIDE SEQUENCE</scope>
</reference>
<dbReference type="PROSITE" id="PS50999">
    <property type="entry name" value="COX2_TM"/>
    <property type="match status" value="1"/>
</dbReference>
<keyword evidence="13 16" id="KW-0496">Mitochondrion</keyword>
<keyword evidence="12 16" id="KW-0186">Copper</keyword>
<evidence type="ECO:0000256" key="4">
    <source>
        <dbReference type="ARBA" id="ARBA00022448"/>
    </source>
</evidence>
<dbReference type="InterPro" id="IPR036257">
    <property type="entry name" value="Cyt_c_oxidase_su2_TM_sf"/>
</dbReference>
<comment type="subcellular location">
    <subcellularLocation>
        <location evidence="1 16">Mitochondrion inner membrane</location>
        <topology evidence="1 16">Multi-pass membrane protein</topology>
    </subcellularLocation>
</comment>
<dbReference type="GO" id="GO:0005743">
    <property type="term" value="C:mitochondrial inner membrane"/>
    <property type="evidence" value="ECO:0007669"/>
    <property type="project" value="UniProtKB-SubCell"/>
</dbReference>
<evidence type="ECO:0000256" key="14">
    <source>
        <dbReference type="ARBA" id="ARBA00023136"/>
    </source>
</evidence>
<keyword evidence="10 16" id="KW-0249">Electron transport</keyword>
<keyword evidence="4 16" id="KW-0813">Transport</keyword>
<evidence type="ECO:0000256" key="12">
    <source>
        <dbReference type="ARBA" id="ARBA00023008"/>
    </source>
</evidence>
<feature type="domain" description="Cytochrome oxidase subunit II transmembrane region profile" evidence="19">
    <location>
        <begin position="1"/>
        <end position="90"/>
    </location>
</feature>
<dbReference type="InterPro" id="IPR008972">
    <property type="entry name" value="Cupredoxin"/>
</dbReference>
<dbReference type="GO" id="GO:0042773">
    <property type="term" value="P:ATP synthesis coupled electron transport"/>
    <property type="evidence" value="ECO:0007669"/>
    <property type="project" value="TreeGrafter"/>
</dbReference>
<evidence type="ECO:0000256" key="15">
    <source>
        <dbReference type="ARBA" id="ARBA00049512"/>
    </source>
</evidence>
<dbReference type="InterPro" id="IPR011759">
    <property type="entry name" value="Cyt_c_oxidase_su2_TM_dom"/>
</dbReference>
<dbReference type="Pfam" id="PF02790">
    <property type="entry name" value="COX2_TM"/>
    <property type="match status" value="1"/>
</dbReference>
<keyword evidence="5 16" id="KW-0679">Respiratory chain</keyword>
<evidence type="ECO:0000259" key="18">
    <source>
        <dbReference type="PROSITE" id="PS50857"/>
    </source>
</evidence>
<evidence type="ECO:0000259" key="19">
    <source>
        <dbReference type="PROSITE" id="PS50999"/>
    </source>
</evidence>
<comment type="cofactor">
    <cofactor evidence="16">
        <name>Cu cation</name>
        <dbReference type="ChEBI" id="CHEBI:23378"/>
    </cofactor>
    <text evidence="16">Binds a copper A center.</text>
</comment>
<dbReference type="PROSITE" id="PS50857">
    <property type="entry name" value="COX2_CUA"/>
    <property type="match status" value="1"/>
</dbReference>
<feature type="transmembrane region" description="Helical" evidence="17">
    <location>
        <begin position="20"/>
        <end position="41"/>
    </location>
</feature>
<evidence type="ECO:0000313" key="20">
    <source>
        <dbReference type="EMBL" id="ADL18244.1"/>
    </source>
</evidence>
<evidence type="ECO:0000256" key="17">
    <source>
        <dbReference type="SAM" id="Phobius"/>
    </source>
</evidence>
<keyword evidence="16" id="KW-0479">Metal-binding</keyword>
<evidence type="ECO:0000256" key="2">
    <source>
        <dbReference type="ARBA" id="ARBA00007866"/>
    </source>
</evidence>
<organism evidence="20">
    <name type="scientific">Chionaspis pinifoliae</name>
    <dbReference type="NCBI Taxonomy" id="340533"/>
    <lineage>
        <taxon>Eukaryota</taxon>
        <taxon>Metazoa</taxon>
        <taxon>Ecdysozoa</taxon>
        <taxon>Arthropoda</taxon>
        <taxon>Hexapoda</taxon>
        <taxon>Insecta</taxon>
        <taxon>Pterygota</taxon>
        <taxon>Neoptera</taxon>
        <taxon>Paraneoptera</taxon>
        <taxon>Hemiptera</taxon>
        <taxon>Sternorrhyncha</taxon>
        <taxon>Coccoidea</taxon>
        <taxon>Diaspididae</taxon>
        <taxon>Chionaspis</taxon>
    </lineage>
</organism>
<dbReference type="PANTHER" id="PTHR22888:SF9">
    <property type="entry name" value="CYTOCHROME C OXIDASE SUBUNIT 2"/>
    <property type="match status" value="1"/>
</dbReference>
<proteinExistence type="inferred from homology"/>
<dbReference type="Gene3D" id="2.60.40.420">
    <property type="entry name" value="Cupredoxins - blue copper proteins"/>
    <property type="match status" value="1"/>
</dbReference>
<keyword evidence="9" id="KW-1278">Translocase</keyword>
<feature type="transmembrane region" description="Helical" evidence="17">
    <location>
        <begin position="62"/>
        <end position="84"/>
    </location>
</feature>
<name>D9Z1T6_9HEMI</name>
<evidence type="ECO:0000256" key="9">
    <source>
        <dbReference type="ARBA" id="ARBA00022967"/>
    </source>
</evidence>
<comment type="similarity">
    <text evidence="2 16">Belongs to the cytochrome c oxidase subunit 2 family.</text>
</comment>
<dbReference type="GO" id="GO:0004129">
    <property type="term" value="F:cytochrome-c oxidase activity"/>
    <property type="evidence" value="ECO:0007669"/>
    <property type="project" value="UniProtKB-EC"/>
</dbReference>